<dbReference type="PROSITE" id="PS00101">
    <property type="entry name" value="HEXAPEP_TRANSFERASES"/>
    <property type="match status" value="1"/>
</dbReference>
<keyword evidence="6 11" id="KW-0808">Transferase</keyword>
<reference evidence="11 12" key="1">
    <citation type="submission" date="2018-08" db="EMBL/GenBank/DDBJ databases">
        <authorList>
            <person name="Khan S.A."/>
            <person name="Jeon C.O."/>
            <person name="Chun B.H."/>
            <person name="Jeong S.E."/>
        </authorList>
    </citation>
    <scope>NUCLEOTIDE SEQUENCE [LARGE SCALE GENOMIC DNA]</scope>
    <source>
        <strain evidence="11 12">S-16</strain>
    </source>
</reference>
<dbReference type="EMBL" id="QUSW01000006">
    <property type="protein sequence ID" value="RQP22649.1"/>
    <property type="molecule type" value="Genomic_DNA"/>
</dbReference>
<dbReference type="InterPro" id="IPR010493">
    <property type="entry name" value="Ser_AcTrfase_N"/>
</dbReference>
<evidence type="ECO:0000256" key="7">
    <source>
        <dbReference type="ARBA" id="ARBA00022737"/>
    </source>
</evidence>
<dbReference type="InterPro" id="IPR005881">
    <property type="entry name" value="Ser_O-AcTrfase"/>
</dbReference>
<dbReference type="OrthoDB" id="9801456at2"/>
<dbReference type="InterPro" id="IPR045304">
    <property type="entry name" value="LbH_SAT"/>
</dbReference>
<dbReference type="CDD" id="cd03354">
    <property type="entry name" value="LbH_SAT"/>
    <property type="match status" value="1"/>
</dbReference>
<dbReference type="FunFam" id="2.160.10.10:FF:000002">
    <property type="entry name" value="Serine acetyltransferase"/>
    <property type="match status" value="1"/>
</dbReference>
<dbReference type="RefSeq" id="WP_124542214.1">
    <property type="nucleotide sequence ID" value="NZ_QUSW01000006.1"/>
</dbReference>
<dbReference type="NCBIfam" id="TIGR01172">
    <property type="entry name" value="cysE"/>
    <property type="match status" value="1"/>
</dbReference>
<organism evidence="11 12">
    <name type="scientific">Piscinibacter terrae</name>
    <dbReference type="NCBI Taxonomy" id="2496871"/>
    <lineage>
        <taxon>Bacteria</taxon>
        <taxon>Pseudomonadati</taxon>
        <taxon>Pseudomonadota</taxon>
        <taxon>Betaproteobacteria</taxon>
        <taxon>Burkholderiales</taxon>
        <taxon>Sphaerotilaceae</taxon>
        <taxon>Piscinibacter</taxon>
    </lineage>
</organism>
<name>A0A3N7JN43_9BURK</name>
<dbReference type="EC" id="2.3.1.30" evidence="3"/>
<keyword evidence="8 11" id="KW-0012">Acyltransferase</keyword>
<sequence length="268" mass="28543">MSSVVALPEDSLFPNLFMEIRLAASAVAQREPLLRRSFIKTFVERESFGEMLAVVLAQRMECAELGGAALYDLLTAILDDCEDIQAQAMADMLAVRDRDPAAGSPLHVLSNLKGFQALQVHRAAHHLWLEGRRELAQAIANRASVVFAVDIHPAAIIGPGVMIDHGTGVVIGETARIDEDVSIMQGVTLGGTGKDRGDRHPKIRRGVLLGAGAKVLGNIEIGTMSKVAAGSIVLKDVPAHVTVAGVPAKVVRCNRHSDAPALDMDQSL</sequence>
<comment type="similarity">
    <text evidence="2">Belongs to the transferase hexapeptide repeat family.</text>
</comment>
<evidence type="ECO:0000313" key="12">
    <source>
        <dbReference type="Proteomes" id="UP000267464"/>
    </source>
</evidence>
<dbReference type="SUPFAM" id="SSF51161">
    <property type="entry name" value="Trimeric LpxA-like enzymes"/>
    <property type="match status" value="1"/>
</dbReference>
<dbReference type="InterPro" id="IPR011004">
    <property type="entry name" value="Trimer_LpxA-like_sf"/>
</dbReference>
<dbReference type="Pfam" id="PF06426">
    <property type="entry name" value="SATase_N"/>
    <property type="match status" value="1"/>
</dbReference>
<keyword evidence="12" id="KW-1185">Reference proteome</keyword>
<evidence type="ECO:0000256" key="1">
    <source>
        <dbReference type="ARBA" id="ARBA00004876"/>
    </source>
</evidence>
<evidence type="ECO:0000256" key="8">
    <source>
        <dbReference type="ARBA" id="ARBA00023315"/>
    </source>
</evidence>
<dbReference type="PANTHER" id="PTHR42811">
    <property type="entry name" value="SERINE ACETYLTRANSFERASE"/>
    <property type="match status" value="1"/>
</dbReference>
<protein>
    <recommendedName>
        <fullName evidence="4">Serine acetyltransferase</fullName>
        <ecNumber evidence="3">2.3.1.30</ecNumber>
    </recommendedName>
</protein>
<dbReference type="InterPro" id="IPR018357">
    <property type="entry name" value="Hexapep_transf_CS"/>
</dbReference>
<dbReference type="InterPro" id="IPR053376">
    <property type="entry name" value="Serine_acetyltransferase"/>
</dbReference>
<keyword evidence="5" id="KW-0028">Amino-acid biosynthesis</keyword>
<keyword evidence="7" id="KW-0677">Repeat</keyword>
<evidence type="ECO:0000256" key="3">
    <source>
        <dbReference type="ARBA" id="ARBA00013266"/>
    </source>
</evidence>
<dbReference type="UniPathway" id="UPA00136">
    <property type="reaction ID" value="UER00199"/>
</dbReference>
<evidence type="ECO:0000256" key="9">
    <source>
        <dbReference type="ARBA" id="ARBA00049486"/>
    </source>
</evidence>
<evidence type="ECO:0000256" key="6">
    <source>
        <dbReference type="ARBA" id="ARBA00022679"/>
    </source>
</evidence>
<dbReference type="Gene3D" id="2.160.10.10">
    <property type="entry name" value="Hexapeptide repeat proteins"/>
    <property type="match status" value="1"/>
</dbReference>
<dbReference type="SMART" id="SM00971">
    <property type="entry name" value="SATase_N"/>
    <property type="match status" value="1"/>
</dbReference>
<evidence type="ECO:0000256" key="5">
    <source>
        <dbReference type="ARBA" id="ARBA00022605"/>
    </source>
</evidence>
<evidence type="ECO:0000259" key="10">
    <source>
        <dbReference type="SMART" id="SM00971"/>
    </source>
</evidence>
<dbReference type="Proteomes" id="UP000267464">
    <property type="component" value="Unassembled WGS sequence"/>
</dbReference>
<evidence type="ECO:0000313" key="11">
    <source>
        <dbReference type="EMBL" id="RQP22649.1"/>
    </source>
</evidence>
<dbReference type="Gene3D" id="1.10.3130.10">
    <property type="entry name" value="serine acetyltransferase, domain 1"/>
    <property type="match status" value="1"/>
</dbReference>
<comment type="caution">
    <text evidence="11">The sequence shown here is derived from an EMBL/GenBank/DDBJ whole genome shotgun (WGS) entry which is preliminary data.</text>
</comment>
<dbReference type="GO" id="GO:0005737">
    <property type="term" value="C:cytoplasm"/>
    <property type="evidence" value="ECO:0007669"/>
    <property type="project" value="InterPro"/>
</dbReference>
<dbReference type="InterPro" id="IPR042122">
    <property type="entry name" value="Ser_AcTrfase_N_sf"/>
</dbReference>
<reference evidence="11 12" key="2">
    <citation type="submission" date="2018-12" db="EMBL/GenBank/DDBJ databases">
        <title>Rhizobacter gummiphilus sp. nov., a rubber-degrading bacterium isolated from the soil of a botanical garden in Japan.</title>
        <authorList>
            <person name="Shunsuke S.S."/>
        </authorList>
    </citation>
    <scope>NUCLEOTIDE SEQUENCE [LARGE SCALE GENOMIC DNA]</scope>
    <source>
        <strain evidence="11 12">S-16</strain>
    </source>
</reference>
<dbReference type="GO" id="GO:0006535">
    <property type="term" value="P:cysteine biosynthetic process from serine"/>
    <property type="evidence" value="ECO:0007669"/>
    <property type="project" value="InterPro"/>
</dbReference>
<comment type="pathway">
    <text evidence="1">Amino-acid biosynthesis; L-cysteine biosynthesis; L-cysteine from L-serine: step 1/2.</text>
</comment>
<dbReference type="AlphaFoldDB" id="A0A3N7JN43"/>
<evidence type="ECO:0000256" key="4">
    <source>
        <dbReference type="ARBA" id="ARBA00018522"/>
    </source>
</evidence>
<evidence type="ECO:0000256" key="2">
    <source>
        <dbReference type="ARBA" id="ARBA00007274"/>
    </source>
</evidence>
<feature type="domain" description="Serine acetyltransferase N-terminal" evidence="10">
    <location>
        <begin position="16"/>
        <end position="120"/>
    </location>
</feature>
<dbReference type="NCBIfam" id="NF041874">
    <property type="entry name" value="EPS_EpsC"/>
    <property type="match status" value="1"/>
</dbReference>
<comment type="catalytic activity">
    <reaction evidence="9">
        <text>L-serine + acetyl-CoA = O-acetyl-L-serine + CoA</text>
        <dbReference type="Rhea" id="RHEA:24560"/>
        <dbReference type="ChEBI" id="CHEBI:33384"/>
        <dbReference type="ChEBI" id="CHEBI:57287"/>
        <dbReference type="ChEBI" id="CHEBI:57288"/>
        <dbReference type="ChEBI" id="CHEBI:58340"/>
        <dbReference type="EC" id="2.3.1.30"/>
    </reaction>
</comment>
<dbReference type="GO" id="GO:0009001">
    <property type="term" value="F:serine O-acetyltransferase activity"/>
    <property type="evidence" value="ECO:0007669"/>
    <property type="project" value="UniProtKB-EC"/>
</dbReference>
<accession>A0A3N7JN43</accession>
<proteinExistence type="inferred from homology"/>
<gene>
    <name evidence="11" type="primary">cysE</name>
    <name evidence="11" type="ORF">DZC73_20285</name>
</gene>